<feature type="compositionally biased region" description="Basic and acidic residues" evidence="4">
    <location>
        <begin position="1199"/>
        <end position="1215"/>
    </location>
</feature>
<evidence type="ECO:0000256" key="1">
    <source>
        <dbReference type="ARBA" id="ARBA00022741"/>
    </source>
</evidence>
<dbReference type="CDD" id="cd00154">
    <property type="entry name" value="Rab"/>
    <property type="match status" value="1"/>
</dbReference>
<feature type="region of interest" description="Disordered" evidence="4">
    <location>
        <begin position="3613"/>
        <end position="3643"/>
    </location>
</feature>
<feature type="compositionally biased region" description="Basic and acidic residues" evidence="4">
    <location>
        <begin position="3038"/>
        <end position="3048"/>
    </location>
</feature>
<feature type="compositionally biased region" description="Basic and acidic residues" evidence="4">
    <location>
        <begin position="2062"/>
        <end position="2073"/>
    </location>
</feature>
<feature type="region of interest" description="Disordered" evidence="4">
    <location>
        <begin position="1469"/>
        <end position="1500"/>
    </location>
</feature>
<feature type="compositionally biased region" description="Basic residues" evidence="4">
    <location>
        <begin position="1185"/>
        <end position="1198"/>
    </location>
</feature>
<dbReference type="PROSITE" id="PS51419">
    <property type="entry name" value="RAB"/>
    <property type="match status" value="1"/>
</dbReference>
<dbReference type="PROSITE" id="PS50007">
    <property type="entry name" value="PIPLC_X_DOMAIN"/>
    <property type="match status" value="1"/>
</dbReference>
<dbReference type="FunFam" id="3.40.50.300:FF:001129">
    <property type="entry name" value="ras-related protein Rab-44 isoform X2"/>
    <property type="match status" value="1"/>
</dbReference>
<feature type="region of interest" description="Disordered" evidence="4">
    <location>
        <begin position="1755"/>
        <end position="1786"/>
    </location>
</feature>
<feature type="region of interest" description="Disordered" evidence="4">
    <location>
        <begin position="2721"/>
        <end position="2751"/>
    </location>
</feature>
<dbReference type="PROSITE" id="PS51420">
    <property type="entry name" value="RHO"/>
    <property type="match status" value="1"/>
</dbReference>
<dbReference type="InterPro" id="IPR027417">
    <property type="entry name" value="P-loop_NTPase"/>
</dbReference>
<feature type="compositionally biased region" description="Polar residues" evidence="4">
    <location>
        <begin position="71"/>
        <end position="89"/>
    </location>
</feature>
<dbReference type="SMART" id="SM00174">
    <property type="entry name" value="RHO"/>
    <property type="match status" value="1"/>
</dbReference>
<proteinExistence type="predicted"/>
<feature type="compositionally biased region" description="Basic residues" evidence="4">
    <location>
        <begin position="2724"/>
        <end position="2741"/>
    </location>
</feature>
<keyword evidence="1" id="KW-0547">Nucleotide-binding</keyword>
<feature type="region of interest" description="Disordered" evidence="4">
    <location>
        <begin position="1150"/>
        <end position="1219"/>
    </location>
</feature>
<feature type="compositionally biased region" description="Basic residues" evidence="4">
    <location>
        <begin position="1472"/>
        <end position="1489"/>
    </location>
</feature>
<feature type="region of interest" description="Disordered" evidence="4">
    <location>
        <begin position="3660"/>
        <end position="3725"/>
    </location>
</feature>
<dbReference type="NCBIfam" id="TIGR00231">
    <property type="entry name" value="small_GTP"/>
    <property type="match status" value="1"/>
</dbReference>
<feature type="compositionally biased region" description="Basic and acidic residues" evidence="4">
    <location>
        <begin position="1772"/>
        <end position="1786"/>
    </location>
</feature>
<reference evidence="5" key="1">
    <citation type="submission" date="2018-07" db="EMBL/GenBank/DDBJ databases">
        <title>Comparative genomics of catfishes provides insights into carnivory and benthic adaptation.</title>
        <authorList>
            <person name="Zhang Y."/>
            <person name="Wang D."/>
            <person name="Peng Z."/>
            <person name="Zheng S."/>
            <person name="Shao F."/>
            <person name="Tao W."/>
        </authorList>
    </citation>
    <scope>NUCLEOTIDE SEQUENCE</scope>
    <source>
        <strain evidence="5">Chongqing</strain>
    </source>
</reference>
<feature type="compositionally biased region" description="Basic residues" evidence="4">
    <location>
        <begin position="1"/>
        <end position="20"/>
    </location>
</feature>
<dbReference type="PROSITE" id="PS51421">
    <property type="entry name" value="RAS"/>
    <property type="match status" value="1"/>
</dbReference>
<dbReference type="SMART" id="SM00177">
    <property type="entry name" value="ARF"/>
    <property type="match status" value="1"/>
</dbReference>
<feature type="compositionally biased region" description="Low complexity" evidence="4">
    <location>
        <begin position="3694"/>
        <end position="3704"/>
    </location>
</feature>
<evidence type="ECO:0000256" key="3">
    <source>
        <dbReference type="ARBA" id="ARBA00023288"/>
    </source>
</evidence>
<dbReference type="InterPro" id="IPR050227">
    <property type="entry name" value="Rab"/>
</dbReference>
<feature type="compositionally biased region" description="Basic residues" evidence="4">
    <location>
        <begin position="2985"/>
        <end position="2997"/>
    </location>
</feature>
<dbReference type="Pfam" id="PF00071">
    <property type="entry name" value="Ras"/>
    <property type="match status" value="1"/>
</dbReference>
<feature type="compositionally biased region" description="Polar residues" evidence="4">
    <location>
        <begin position="2339"/>
        <end position="2349"/>
    </location>
</feature>
<feature type="compositionally biased region" description="Basic residues" evidence="4">
    <location>
        <begin position="4184"/>
        <end position="4197"/>
    </location>
</feature>
<dbReference type="SMART" id="SM00176">
    <property type="entry name" value="RAN"/>
    <property type="match status" value="1"/>
</dbReference>
<feature type="compositionally biased region" description="Acidic residues" evidence="4">
    <location>
        <begin position="27"/>
        <end position="38"/>
    </location>
</feature>
<dbReference type="SMART" id="SM00173">
    <property type="entry name" value="RAS"/>
    <property type="match status" value="1"/>
</dbReference>
<feature type="compositionally biased region" description="Polar residues" evidence="4">
    <location>
        <begin position="45"/>
        <end position="62"/>
    </location>
</feature>
<feature type="compositionally biased region" description="Basic and acidic residues" evidence="4">
    <location>
        <begin position="3132"/>
        <end position="3143"/>
    </location>
</feature>
<sequence length="4494" mass="504491">MSGRNPKKNQKLASSRRYKNRNRDTEEKENDGFPDPENEDHGSEQSHSVPESQASNESSVLHSDQPVVAYTNPNTSDIEQSLHPQSQDPLAQPEVTSKKRKMGSTRKPRNLKFEGIHEDEPEHMIQKSEGVRDEQGWTPESSIKEDGGKDDQKCILDCAGNNESSILQEQHLAIMLSEEHQNSEKGIQNKPMDNSFSELNQSLKTEFGQELLHTSLDFSIVPPAECNVPLQESDESLQICHQTETFSEPVVSLPNTTDQTSMINISYTPPNENREESLDVQTSMTEHTVLKTIEDQSSLDFIIIEKQEDKQEREDVDIPNNCSAEDIGQNEVPELQSASVIKEHEHGTQVDKASEEDENVVDLEHMDDTLKLITESIGKFKSTELREDMDENKEVSVAADRTDINSGEWVVVTNLNQVMEPDRSLTLPIKLKDQEEGLEQLHSSEFRFQPDSKMKSYKEKQYDLSEVRCWIGENSADDIAKGHYDKEAIGTEKGVENDDRQYTDSNQLLFSKVSSTNMLHCVLESGETQYRETETSSQTCNLPHNNPGEFPSELELQSKKVCSDEMLENVIKDRSEFLALETEVVVEDNNDDIKEENNSGSTLTFTKEGFIRVDDEKDGVSTFMIEHELKSVITNTQDYASADKASMVLEEFGIKSPDKESTSPVHIHPASSPMELNPKTQFELDMQVYNPIAVPNQTQNVSEECIVNPTNRESEAEQFKSTFPIVHETRLGQDDAVAENVSFCHSEKNIIDLTHRNLGLLIPEGDQKETMQVQSIEEMTCVSENVTFSFTPETSHNPRSSVSLNIKEPDQINKNAMEKDENVTNAVVENENTNSSQEHYEAPKHISTGLVSTNQECGVRDRQDEETVMVKNICGGVYTTHIMLSDDNEHLVDREDFKMLSRTEMAKSIEQNQEAICDGDKDGQCMSIEEPHQHTHIDLKFEESKSSEFTEHVNFTTSAQDTGEAAQLPDTNNIQTTTTTPILKEDHVLISTKSGRKKMGSTRKGAKRELKDEEKVSNAIGLSDIIEKQQKPIVNKEKDAESMLLNEQEITSVITPIYDNAFKDNERLVVKKHCEKSPDKHASSTCGAVELISETQVVTDMEIHTENVHEVEFDQNQNFTKEDTIAVCSQQYTLCGLSSQTTDLSLSTIKNPSPAPEHHEVIKDNGNSVDNVDSRNAEIHTQTQIKKKKKFGSTRRPHGGHEPHAEEEKRELKDAEDTEEIEHQIITQDITSHMISESQNPVSKVSLDISDSLVTTEQKEIIPSEIKIMTERIDAPPAFLDESKQIHTELSDEVSNAGELPDVTEQDAKTVVDEEKDTASIVLNDQEMVPVTSPIKNDAFMENVFLAITKNNEESPDHEHASSTCEPVELIPEMQAMSDMQLTTEDIDTFLSKQNQNKCEEQLENPTGKESEPVCSQQFTLCELSSQTTDLSLFTIEHISPAPEHHGVMEDNGNSVDNVDTRNAEIHTQTQIRKKKKFGSTRRPHGGHKPHAEEEKGEWKDAEVTEEFKPQIITQDATSQMITESQNVSEMSLDINDSLVTNEQKEAIQSEIEIMTEKIDAPPAFLDKSKQIHTELSDEVSNAGELPDVTEQDGKTVVDEEKDTASIVLNDQEMVPVTSPIKNDAFMENVFLAVNKNNEESPDHEHASSTCEPVELIPEMQAMSDMQLTTEDIDAVVSNQNQNKCEEQLENPASRESEPVCSQQYTLCELSSQTTDLSLFTIEHPSPAPEHHGVMEDNGNSVDNVEIRNAEIHTQTQIKKKKKFGSTRRPHGGHEPHAEEEKGEWKDAEVTEEFKPQIITQDTTSHMITESQNVSEMSLDINNSPVTTEQKEIIQSEIEIMTERIDAPPAFLDESKQIHTELFDEVSNAGELPDVTEQDAKTVVNEEKDTASIVLNDQEMAPVISPIKNDAFMENLFLAVTKNNEESPDHEHASSTCEPVELIPEMQAMSDMQLTTEDIDAVVSDQNQNKCEEQLENPASRESEPVCSQQYTLCELSSQTTDLSLFTIEHPSPAPEHHGVMEDIGNSVDNVDTRNAEIHTQTQIKKKKKFGSTRRPHGGHKPHAEEEKGEWKDAEVTEEFKPQIITQDATSHMITESQNVSEMSLDINDSLVTTEQKEAIQSEIEIMTERIDAPPAFLDESKQIHTELSDEVSNAGELPDVTEQDGKTVVDEEKDTASIVSNDQEMVPVTSPIKNDAFMENVFLAVNKNNEESPDHKHASSTCEPVELIPEMQAMSDMQLTTEDIDAFLSDQNQNKCEEQLENPTSKESEPDQNVITNPLVKLQESKSPEVDVIEEHLEFSSSEKKRKIGSTQKSLRVQNPGSDQKNKYKTVEEKENIGEQNSDQNSSIDGVIKEEIKDSNEEIIAGQTENFTTEDITTVCSQQFTLCELSSQTTDLSLFTIEHTSPAPEHHGVMEDIGNSVDNVDTRNAEIHTQTQIKKKKKFGSTRRPHGGHEPHAEEEKGEWKDAEVTEEFKPQIITQDATSHMITESQNVSEMSLDINDSLVTNEQKEIIQSEIENMTERIDAPPAFLDESKQIQIELSDEVSNAGELPDVTEQDGKTVVDEEKDTASIVLNDQEMVPVTSPIKNDAFMENVFLAVSKNNEESPDHEHTSSTCEPVELISEMQAMSDMQLTTEDIDAVVSNQNQNKCEEQLENPASRESEPVCSQQYTLCELSSQTTDLSLFTIEHPSPAPEHHGVMEDNGNSVDNVEIRNAEIHTQTQIKKKKKFGSTRRPHGGHKPHAEEEKGEWKDAEVTEEFKPQIITQDATSHIITESQNVSEMSLDINNSLVTTEQKEIIQSEIEIMTERIDAPPAFLDESKQIHTELSDEVSNAGELPDVTEQDGKTVVDEEKDTASIVLIDQEMAPVTSPIKNDAFMENVFLAVHKNNEESPDHEHASSTCEPVELIPNMQAMSDMQLTTEDIDVVVSDQNQNKCEEQLENPASQESEPDQNVTTNPLVKIQESKSPEVDVIEEHLEFSSSEKKRKIGSTRKRVRFQNPGSDQKNKSEAINEQENTQEQNTDQNDRSTGVIEEESNDSKEEIHVSHTENLTNEDIIAVCSQQYTLCELSSQSTDLSLSTNEHPSPAPQHPEVIRDDEKNVENVENRNPEIHTQTLSKKKKKFGSTRRPHGGHELHAEGEKNELKDAEVTEELKPQIITQNATLHMITESQNVSEMSLNINNSLVTTEQKEIIQSEIEIMTERIDAPPAFLDESKQIHTELSDEVSNAGELPDVTEQDAKTVVNEEKDAASIVLNDQEMAPVTSPIKNDAFMENVFLAVHKNNEESPDHEHASSTCEPLELIPEMQAMSDMQLTTEDIDAILSDQNQNKCEEQLKNPASRESEPVCSQQYTLCELSSQTTDLSLFTIEHPSPAPEHHGVMEDNGNSVDNVDTSNAEIHTQTQIKKKKKFGSTRRPHGGHKPHAEEEKEEWKDAEVTEELKPQIITQDATSHMITESQNVSEMSLDINDSLVTTEQKEIIQSEIEIMTERIDAPPAFLDESKQIHTELSDEVSNAGELPDVTEQDEKTVVNEEKDTASIVLNDQEMAPVTSPMKNDAFMENVFLAVNKNNEESPDHEHASSTCEPVELIPNMQAMSDMQLTTEDIDAVVSDQNQNKCEEQLENPASKESEPDQNVITNPLVKIQESKSPEVDVIEEHLEFSSSEKKRKIGSTRKRVRFQNSGSDQKNKSEAINEQENTQEQNTDQNDRSTGFIEEESNDSKEEIHVSHTENLTNEDIIAVCSQQYTLCELSSQSTDLSLSTNEHPSPAPQHPEVIRDDEKNVENVENRNPEIHTQTLSKKKKKFGSTRRPHGGHELHAEGEKNELKDAEVTEELKPQIITQDATLHMLTESQNPVSEVSLDISDSLVTTEQQEIIKSVNKIMKERIDAPPALLDESEQIHTELSDEVSNAGELTNIIEHEEKPVVNKEKETESIVLNEPGLEPVISPMQDNTFIKNMFLAVKKHGDESPDHEHASSTCEPVELIPNMQAMSDMQLTTEDIDAVVSDQNQNKNEEQLENPASRESEPDQHVITNPFVQIQDSNSPQVDVIKENLEFSSSKKKRKIGSTRRSLRGQIHGSDQKINSEAINEQENTQEQTTDQNGTSTGVIKEECNDSKKEIHVSHTENITKEDITTIFSQQYTLCELSSQTTDLSLSTNEHPSPAPQHHELSSQNPQIHLKPNSPARRKMGSSRKMSKNKHTEKISDEGGASEQENLNFEKKNVKNSEPKTEAKTDMDTVMAESTEESVEVIPGIDEVTTTTVDDTNVSTEAGLVSLDDMEKSLLFVVSTGGKPKIDFEQWNEQQFEEVVYNIVMVGNSSVGKTSFIKRLQNGQFIPDYSATIGVDTFVQTIQFGNRTVKLYVWDTAGQERYHSITKQVFNKAQGLLLMYDITSSQSFHAIRSWISQVQEKAPPETILMLLGNKNDCAHREVQLQEGENLAKEYDIHFMECSAATGENVLDSMKTLAWLLVKQRVRKVDEYTTLQQKPQNKKSGCC</sequence>
<evidence type="ECO:0000313" key="6">
    <source>
        <dbReference type="Proteomes" id="UP001205998"/>
    </source>
</evidence>
<protein>
    <submittedName>
        <fullName evidence="5">Uncharacterized protein</fullName>
    </submittedName>
</protein>
<feature type="compositionally biased region" description="Basic residues" evidence="4">
    <location>
        <begin position="98"/>
        <end position="110"/>
    </location>
</feature>
<evidence type="ECO:0000256" key="4">
    <source>
        <dbReference type="SAM" id="MobiDB-lite"/>
    </source>
</evidence>
<dbReference type="InterPro" id="IPR005225">
    <property type="entry name" value="Small_GTP-bd"/>
</dbReference>
<gene>
    <name evidence="5" type="ORF">C0J50_2877</name>
</gene>
<feature type="compositionally biased region" description="Basic residues" evidence="4">
    <location>
        <begin position="3798"/>
        <end position="3811"/>
    </location>
</feature>
<feature type="region of interest" description="Disordered" evidence="4">
    <location>
        <begin position="3794"/>
        <end position="3824"/>
    </location>
</feature>
<feature type="compositionally biased region" description="Basic and acidic residues" evidence="4">
    <location>
        <begin position="2452"/>
        <end position="2468"/>
    </location>
</feature>
<dbReference type="SMART" id="SM00175">
    <property type="entry name" value="RAB"/>
    <property type="match status" value="1"/>
</dbReference>
<feature type="region of interest" description="Disordered" evidence="4">
    <location>
        <begin position="1"/>
        <end position="150"/>
    </location>
</feature>
<feature type="region of interest" description="Disordered" evidence="4">
    <location>
        <begin position="3114"/>
        <end position="3143"/>
    </location>
</feature>
<feature type="compositionally biased region" description="Basic residues" evidence="4">
    <location>
        <begin position="2044"/>
        <end position="2061"/>
    </location>
</feature>
<name>A0AAD5B6Q7_SILAS</name>
<dbReference type="GO" id="GO:0005525">
    <property type="term" value="F:GTP binding"/>
    <property type="evidence" value="ECO:0007669"/>
    <property type="project" value="UniProtKB-KW"/>
</dbReference>
<dbReference type="GO" id="GO:0003924">
    <property type="term" value="F:GTPase activity"/>
    <property type="evidence" value="ECO:0007669"/>
    <property type="project" value="InterPro"/>
</dbReference>
<feature type="region of interest" description="Disordered" evidence="4">
    <location>
        <begin position="3399"/>
        <end position="3432"/>
    </location>
</feature>
<feature type="compositionally biased region" description="Basic and acidic residues" evidence="4">
    <location>
        <begin position="1490"/>
        <end position="1500"/>
    </location>
</feature>
<feature type="compositionally biased region" description="Basic residues" evidence="4">
    <location>
        <begin position="4058"/>
        <end position="4071"/>
    </location>
</feature>
<dbReference type="Gene3D" id="3.40.50.300">
    <property type="entry name" value="P-loop containing nucleotide triphosphate hydrolases"/>
    <property type="match status" value="1"/>
</dbReference>
<feature type="compositionally biased region" description="Basic residues" evidence="4">
    <location>
        <begin position="3665"/>
        <end position="3677"/>
    </location>
</feature>
<feature type="compositionally biased region" description="Basic residues" evidence="4">
    <location>
        <begin position="3118"/>
        <end position="3131"/>
    </location>
</feature>
<feature type="region of interest" description="Disordered" evidence="4">
    <location>
        <begin position="4151"/>
        <end position="4247"/>
    </location>
</feature>
<evidence type="ECO:0000256" key="2">
    <source>
        <dbReference type="ARBA" id="ARBA00023134"/>
    </source>
</evidence>
<keyword evidence="6" id="KW-1185">Reference proteome</keyword>
<feature type="compositionally biased region" description="Basic and acidic residues" evidence="4">
    <location>
        <begin position="2742"/>
        <end position="2751"/>
    </location>
</feature>
<dbReference type="InterPro" id="IPR001806">
    <property type="entry name" value="Small_GTPase"/>
</dbReference>
<feature type="compositionally biased region" description="Basic and acidic residues" evidence="4">
    <location>
        <begin position="111"/>
        <end position="135"/>
    </location>
</feature>
<feature type="compositionally biased region" description="Polar residues" evidence="4">
    <location>
        <begin position="2310"/>
        <end position="2324"/>
    </location>
</feature>
<dbReference type="EMBL" id="MU545793">
    <property type="protein sequence ID" value="KAI5628387.1"/>
    <property type="molecule type" value="Genomic_DNA"/>
</dbReference>
<evidence type="ECO:0000313" key="5">
    <source>
        <dbReference type="EMBL" id="KAI5628387.1"/>
    </source>
</evidence>
<feature type="compositionally biased region" description="Polar residues" evidence="4">
    <location>
        <begin position="2943"/>
        <end position="2958"/>
    </location>
</feature>
<dbReference type="Proteomes" id="UP001205998">
    <property type="component" value="Unassembled WGS sequence"/>
</dbReference>
<feature type="region of interest" description="Disordered" evidence="4">
    <location>
        <begin position="2298"/>
        <end position="2349"/>
    </location>
</feature>
<feature type="compositionally biased region" description="Basic residues" evidence="4">
    <location>
        <begin position="3404"/>
        <end position="3421"/>
    </location>
</feature>
<feature type="compositionally biased region" description="Basic and acidic residues" evidence="4">
    <location>
        <begin position="2325"/>
        <end position="2338"/>
    </location>
</feature>
<feature type="compositionally biased region" description="Basic and acidic residues" evidence="4">
    <location>
        <begin position="4216"/>
        <end position="4235"/>
    </location>
</feature>
<feature type="compositionally biased region" description="Basic and acidic residues" evidence="4">
    <location>
        <begin position="3422"/>
        <end position="3432"/>
    </location>
</feature>
<dbReference type="PANTHER" id="PTHR47977">
    <property type="entry name" value="RAS-RELATED PROTEIN RAB"/>
    <property type="match status" value="1"/>
</dbReference>
<feature type="compositionally biased region" description="Basic residues" evidence="4">
    <location>
        <begin position="1758"/>
        <end position="1771"/>
    </location>
</feature>
<feature type="compositionally biased region" description="Low complexity" evidence="4">
    <location>
        <begin position="4089"/>
        <end position="4101"/>
    </location>
</feature>
<feature type="compositionally biased region" description="Basic and acidic residues" evidence="4">
    <location>
        <begin position="3812"/>
        <end position="3824"/>
    </location>
</feature>
<comment type="caution">
    <text evidence="5">The sequence shown here is derived from an EMBL/GenBank/DDBJ whole genome shotgun (WGS) entry which is preliminary data.</text>
</comment>
<keyword evidence="3" id="KW-0449">Lipoprotein</keyword>
<feature type="region of interest" description="Disordered" evidence="4">
    <location>
        <begin position="2040"/>
        <end position="2073"/>
    </location>
</feature>
<feature type="region of interest" description="Disordered" evidence="4">
    <location>
        <begin position="4058"/>
        <end position="4107"/>
    </location>
</feature>
<keyword evidence="2" id="KW-0342">GTP-binding</keyword>
<feature type="region of interest" description="Disordered" evidence="4">
    <location>
        <begin position="2935"/>
        <end position="2958"/>
    </location>
</feature>
<dbReference type="SUPFAM" id="SSF52540">
    <property type="entry name" value="P-loop containing nucleoside triphosphate hydrolases"/>
    <property type="match status" value="1"/>
</dbReference>
<feature type="compositionally biased region" description="Basic residues" evidence="4">
    <location>
        <begin position="2438"/>
        <end position="2451"/>
    </location>
</feature>
<feature type="region of interest" description="Disordered" evidence="4">
    <location>
        <begin position="4008"/>
        <end position="4027"/>
    </location>
</feature>
<dbReference type="PRINTS" id="PR00449">
    <property type="entry name" value="RASTRNSFRMNG"/>
</dbReference>
<accession>A0AAD5B6Q7</accession>
<feature type="compositionally biased region" description="Low complexity" evidence="4">
    <location>
        <begin position="3014"/>
        <end position="3024"/>
    </location>
</feature>
<organism evidence="5 6">
    <name type="scientific">Silurus asotus</name>
    <name type="common">Amur catfish</name>
    <name type="synonym">Parasilurus asotus</name>
    <dbReference type="NCBI Taxonomy" id="30991"/>
    <lineage>
        <taxon>Eukaryota</taxon>
        <taxon>Metazoa</taxon>
        <taxon>Chordata</taxon>
        <taxon>Craniata</taxon>
        <taxon>Vertebrata</taxon>
        <taxon>Euteleostomi</taxon>
        <taxon>Actinopterygii</taxon>
        <taxon>Neopterygii</taxon>
        <taxon>Teleostei</taxon>
        <taxon>Ostariophysi</taxon>
        <taxon>Siluriformes</taxon>
        <taxon>Siluridae</taxon>
        <taxon>Silurus</taxon>
    </lineage>
</organism>
<feature type="region of interest" description="Disordered" evidence="4">
    <location>
        <begin position="2434"/>
        <end position="2468"/>
    </location>
</feature>
<dbReference type="PROSITE" id="PS51417">
    <property type="entry name" value="ARF"/>
    <property type="match status" value="1"/>
</dbReference>
<feature type="region of interest" description="Disordered" evidence="4">
    <location>
        <begin position="2978"/>
        <end position="3049"/>
    </location>
</feature>